<keyword evidence="3" id="KW-1185">Reference proteome</keyword>
<dbReference type="GeneID" id="73902228"/>
<dbReference type="PANTHER" id="PTHR43147">
    <property type="entry name" value="PROTEIN TAS"/>
    <property type="match status" value="1"/>
</dbReference>
<dbReference type="Proteomes" id="UP001595846">
    <property type="component" value="Unassembled WGS sequence"/>
</dbReference>
<evidence type="ECO:0000313" key="3">
    <source>
        <dbReference type="Proteomes" id="UP001595846"/>
    </source>
</evidence>
<dbReference type="Gene3D" id="3.20.20.100">
    <property type="entry name" value="NADP-dependent oxidoreductase domain"/>
    <property type="match status" value="1"/>
</dbReference>
<dbReference type="CDD" id="cd19101">
    <property type="entry name" value="AKR_unchar"/>
    <property type="match status" value="1"/>
</dbReference>
<feature type="domain" description="NADP-dependent oxidoreductase" evidence="1">
    <location>
        <begin position="14"/>
        <end position="313"/>
    </location>
</feature>
<sequence>MRRELTDGYEVSPILKGGWQLSESHSDDKSATPIDDMFAFVDAGITTFDCADIYTGVEELIGEFRAEYRRQRGEDAPVQVHTKFVPDRGRLETVDRSYVEQIIDRSRERLGVEALDLVQFHWWDFSVDNYVETAEILADLHDEGKIRHVGVTNFDVSHLRELLDAGVPVVSNQVQYSLLDDRPERDLVECCREEGVQMLCFGTLAGGFLTGQYHGEPDPGAAETLENRSLTKYKLVIEDAGGWGPYQDLLDTVESIADKHDVSIANVATRYILERPQVCAAIVGARDTSHLDDNLRTLEFSLDEADHRRIEDARSNLDELPGGVYDLERGTGKHARIMKYNLNEE</sequence>
<dbReference type="InterPro" id="IPR036812">
    <property type="entry name" value="NAD(P)_OxRdtase_dom_sf"/>
</dbReference>
<dbReference type="InterPro" id="IPR023210">
    <property type="entry name" value="NADP_OxRdtase_dom"/>
</dbReference>
<proteinExistence type="predicted"/>
<dbReference type="SUPFAM" id="SSF51430">
    <property type="entry name" value="NAD(P)-linked oxidoreductase"/>
    <property type="match status" value="1"/>
</dbReference>
<gene>
    <name evidence="2" type="ORF">ACFOUR_14665</name>
</gene>
<dbReference type="Pfam" id="PF00248">
    <property type="entry name" value="Aldo_ket_red"/>
    <property type="match status" value="1"/>
</dbReference>
<evidence type="ECO:0000313" key="2">
    <source>
        <dbReference type="EMBL" id="MFC3959603.1"/>
    </source>
</evidence>
<dbReference type="PRINTS" id="PR00069">
    <property type="entry name" value="ALDKETRDTASE"/>
</dbReference>
<name>A0ABD5NS55_9EURY</name>
<dbReference type="RefSeq" id="WP_256533116.1">
    <property type="nucleotide sequence ID" value="NZ_CP101824.1"/>
</dbReference>
<evidence type="ECO:0000259" key="1">
    <source>
        <dbReference type="Pfam" id="PF00248"/>
    </source>
</evidence>
<dbReference type="AlphaFoldDB" id="A0ABD5NS55"/>
<dbReference type="PANTHER" id="PTHR43147:SF2">
    <property type="entry name" value="NADP-DEPENDENT OXIDOREDUCTASE DOMAIN-CONTAINING PROTEIN"/>
    <property type="match status" value="1"/>
</dbReference>
<comment type="caution">
    <text evidence="2">The sequence shown here is derived from an EMBL/GenBank/DDBJ whole genome shotgun (WGS) entry which is preliminary data.</text>
</comment>
<dbReference type="InterPro" id="IPR020471">
    <property type="entry name" value="AKR"/>
</dbReference>
<accession>A0ABD5NS55</accession>
<organism evidence="2 3">
    <name type="scientific">Halovivax cerinus</name>
    <dbReference type="NCBI Taxonomy" id="1487865"/>
    <lineage>
        <taxon>Archaea</taxon>
        <taxon>Methanobacteriati</taxon>
        <taxon>Methanobacteriota</taxon>
        <taxon>Stenosarchaea group</taxon>
        <taxon>Halobacteria</taxon>
        <taxon>Halobacteriales</taxon>
        <taxon>Natrialbaceae</taxon>
        <taxon>Halovivax</taxon>
    </lineage>
</organism>
<dbReference type="EMBL" id="JBHSAQ010000013">
    <property type="protein sequence ID" value="MFC3959603.1"/>
    <property type="molecule type" value="Genomic_DNA"/>
</dbReference>
<reference evidence="2 3" key="1">
    <citation type="journal article" date="2019" name="Int. J. Syst. Evol. Microbiol.">
        <title>The Global Catalogue of Microorganisms (GCM) 10K type strain sequencing project: providing services to taxonomists for standard genome sequencing and annotation.</title>
        <authorList>
            <consortium name="The Broad Institute Genomics Platform"/>
            <consortium name="The Broad Institute Genome Sequencing Center for Infectious Disease"/>
            <person name="Wu L."/>
            <person name="Ma J."/>
        </authorList>
    </citation>
    <scope>NUCLEOTIDE SEQUENCE [LARGE SCALE GENOMIC DNA]</scope>
    <source>
        <strain evidence="2 3">IBRC-M 10256</strain>
    </source>
</reference>
<protein>
    <submittedName>
        <fullName evidence="2">Aldo/keto reductase</fullName>
    </submittedName>
</protein>